<dbReference type="InterPro" id="IPR001926">
    <property type="entry name" value="TrpB-like_PALP"/>
</dbReference>
<evidence type="ECO:0000256" key="1">
    <source>
        <dbReference type="ARBA" id="ARBA00001933"/>
    </source>
</evidence>
<dbReference type="EMBL" id="CP017560">
    <property type="protein sequence ID" value="AOV07747.1"/>
    <property type="molecule type" value="Genomic_DNA"/>
</dbReference>
<comment type="cofactor">
    <cofactor evidence="1">
        <name>pyridoxal 5'-phosphate</name>
        <dbReference type="ChEBI" id="CHEBI:597326"/>
    </cofactor>
</comment>
<feature type="domain" description="Tryptophan synthase beta chain-like PALP" evidence="3">
    <location>
        <begin position="41"/>
        <end position="352"/>
    </location>
</feature>
<proteinExistence type="predicted"/>
<keyword evidence="2" id="KW-0663">Pyridoxal phosphate</keyword>
<gene>
    <name evidence="4" type="ORF">BI350_09535</name>
</gene>
<dbReference type="SUPFAM" id="SSF53686">
    <property type="entry name" value="Tryptophan synthase beta subunit-like PLP-dependent enzymes"/>
    <property type="match status" value="1"/>
</dbReference>
<dbReference type="GO" id="GO:1901605">
    <property type="term" value="P:alpha-amino acid metabolic process"/>
    <property type="evidence" value="ECO:0007669"/>
    <property type="project" value="UniProtKB-ARBA"/>
</dbReference>
<dbReference type="Pfam" id="PF00291">
    <property type="entry name" value="PALP"/>
    <property type="match status" value="1"/>
</dbReference>
<dbReference type="InterPro" id="IPR010081">
    <property type="entry name" value="DiNH2opropionate_NH3_lyase"/>
</dbReference>
<dbReference type="GO" id="GO:0030170">
    <property type="term" value="F:pyridoxal phosphate binding"/>
    <property type="evidence" value="ECO:0007669"/>
    <property type="project" value="InterPro"/>
</dbReference>
<dbReference type="KEGG" id="surl:BI350_09535"/>
<dbReference type="PANTHER" id="PTHR42937">
    <property type="match status" value="1"/>
</dbReference>
<evidence type="ECO:0000256" key="2">
    <source>
        <dbReference type="ARBA" id="ARBA00022898"/>
    </source>
</evidence>
<sequence>MNDISWVDNRFKETKPVTQELVNFSEKEMKKVLNFHSSIPAYKITPLHSLSGLSNSLGVKQIYVKDESKRFGLNAFKGLGASYAMASYFAEKLSLDLSTINFLQLLEHVKSLPKSTFATVTAGNHGRGVAWAAKLFGQQAKVYLPKGSSTMRLKAIQEFGADAQITDMKYDDTVQHIASVAKENNWVLVQDTAWEGYEKLPLSIMQGYTTIVAEIVKQLTFREISHVILQAGVGSFAGAMAAAISHSASGSAPKIIIVEPSEADCLYQSAQSTTGEPQRVYGNLSTMMAGLACGEPNPIGWEILKTTSDYFFSCDDSISAKGMRVLSSPVPHDVKIISGESGAVPLGLLHELMTNDQLNEIKTSLGLDDSSSILMINTEGDTDPVNYKTIIQNT</sequence>
<dbReference type="Proteomes" id="UP000185746">
    <property type="component" value="Chromosome"/>
</dbReference>
<name>A0A1D8JGB5_9BACL</name>
<keyword evidence="4" id="KW-0456">Lyase</keyword>
<dbReference type="Gene3D" id="3.40.50.1100">
    <property type="match status" value="2"/>
</dbReference>
<evidence type="ECO:0000259" key="3">
    <source>
        <dbReference type="Pfam" id="PF00291"/>
    </source>
</evidence>
<evidence type="ECO:0000313" key="5">
    <source>
        <dbReference type="Proteomes" id="UP000185746"/>
    </source>
</evidence>
<dbReference type="CDD" id="cd00640">
    <property type="entry name" value="Trp-synth-beta_II"/>
    <property type="match status" value="1"/>
</dbReference>
<dbReference type="InterPro" id="IPR036052">
    <property type="entry name" value="TrpB-like_PALP_sf"/>
</dbReference>
<organism evidence="4 5">
    <name type="scientific">Sporosarcina ureilytica</name>
    <dbReference type="NCBI Taxonomy" id="298596"/>
    <lineage>
        <taxon>Bacteria</taxon>
        <taxon>Bacillati</taxon>
        <taxon>Bacillota</taxon>
        <taxon>Bacilli</taxon>
        <taxon>Bacillales</taxon>
        <taxon>Caryophanaceae</taxon>
        <taxon>Sporosarcina</taxon>
    </lineage>
</organism>
<dbReference type="AlphaFoldDB" id="A0A1D8JGB5"/>
<dbReference type="PANTHER" id="PTHR42937:SF1">
    <property type="entry name" value="DIAMINOPROPIONATE AMMONIA-LYASE"/>
    <property type="match status" value="1"/>
</dbReference>
<accession>A0A1D8JGB5</accession>
<reference evidence="4 5" key="1">
    <citation type="submission" date="2016-09" db="EMBL/GenBank/DDBJ databases">
        <title>Complete genome sequence of the Lysinibacillus sphaericus LMG 22257, a specie of Bacillus with ureolytic activity that can effectively biodeposit calcium carbonate.</title>
        <authorList>
            <person name="Yan W."/>
        </authorList>
    </citation>
    <scope>NUCLEOTIDE SEQUENCE [LARGE SCALE GENOMIC DNA]</scope>
    <source>
        <strain evidence="4 5">LMG 22257</strain>
    </source>
</reference>
<evidence type="ECO:0000313" key="4">
    <source>
        <dbReference type="EMBL" id="AOV07747.1"/>
    </source>
</evidence>
<dbReference type="RefSeq" id="WP_075527887.1">
    <property type="nucleotide sequence ID" value="NZ_CP017560.1"/>
</dbReference>
<protein>
    <submittedName>
        <fullName evidence="4">Diaminopropionate ammonia-lyase</fullName>
    </submittedName>
</protein>
<keyword evidence="5" id="KW-1185">Reference proteome</keyword>
<dbReference type="GO" id="GO:0008838">
    <property type="term" value="F:diaminopropionate ammonia-lyase activity"/>
    <property type="evidence" value="ECO:0007669"/>
    <property type="project" value="InterPro"/>
</dbReference>
<dbReference type="NCBIfam" id="TIGR01747">
    <property type="entry name" value="diampropi_NH3ly"/>
    <property type="match status" value="1"/>
</dbReference>
<dbReference type="NCBIfam" id="NF006058">
    <property type="entry name" value="PRK08206.1"/>
    <property type="match status" value="1"/>
</dbReference>